<dbReference type="EC" id="2.7.13.3" evidence="2"/>
<comment type="catalytic activity">
    <reaction evidence="1">
        <text>ATP + protein L-histidine = ADP + protein N-phospho-L-histidine.</text>
        <dbReference type="EC" id="2.7.13.3"/>
    </reaction>
</comment>
<keyword evidence="6" id="KW-0067">ATP-binding</keyword>
<dbReference type="PROSITE" id="PS50109">
    <property type="entry name" value="HIS_KIN"/>
    <property type="match status" value="1"/>
</dbReference>
<evidence type="ECO:0000256" key="6">
    <source>
        <dbReference type="ARBA" id="ARBA00022840"/>
    </source>
</evidence>
<evidence type="ECO:0000256" key="3">
    <source>
        <dbReference type="ARBA" id="ARBA00022679"/>
    </source>
</evidence>
<feature type="domain" description="Histidine kinase" evidence="7">
    <location>
        <begin position="261"/>
        <end position="456"/>
    </location>
</feature>
<evidence type="ECO:0000259" key="7">
    <source>
        <dbReference type="PROSITE" id="PS50109"/>
    </source>
</evidence>
<evidence type="ECO:0000313" key="9">
    <source>
        <dbReference type="EMBL" id="EMA34945.1"/>
    </source>
</evidence>
<dbReference type="InterPro" id="IPR050980">
    <property type="entry name" value="2C_sensor_his_kinase"/>
</dbReference>
<comment type="caution">
    <text evidence="9">The sequence shown here is derived from an EMBL/GenBank/DDBJ whole genome shotgun (WGS) entry which is preliminary data.</text>
</comment>
<accession>M0LS98</accession>
<gene>
    <name evidence="9" type="ORF">C444_00140</name>
</gene>
<evidence type="ECO:0000256" key="1">
    <source>
        <dbReference type="ARBA" id="ARBA00000085"/>
    </source>
</evidence>
<dbReference type="Pfam" id="PF02518">
    <property type="entry name" value="HATPase_c"/>
    <property type="match status" value="1"/>
</dbReference>
<dbReference type="EMBL" id="AOLY01000002">
    <property type="protein sequence ID" value="EMA34945.1"/>
    <property type="molecule type" value="Genomic_DNA"/>
</dbReference>
<evidence type="ECO:0000256" key="4">
    <source>
        <dbReference type="ARBA" id="ARBA00022741"/>
    </source>
</evidence>
<dbReference type="InterPro" id="IPR005467">
    <property type="entry name" value="His_kinase_dom"/>
</dbReference>
<dbReference type="RefSeq" id="WP_004590011.1">
    <property type="nucleotide sequence ID" value="NZ_AOLY01000002.1"/>
</dbReference>
<dbReference type="AlphaFoldDB" id="M0LS98"/>
<evidence type="ECO:0000313" key="10">
    <source>
        <dbReference type="Proteomes" id="UP000011524"/>
    </source>
</evidence>
<dbReference type="InterPro" id="IPR013656">
    <property type="entry name" value="PAS_4"/>
</dbReference>
<evidence type="ECO:0000256" key="2">
    <source>
        <dbReference type="ARBA" id="ARBA00012438"/>
    </source>
</evidence>
<dbReference type="InterPro" id="IPR000700">
    <property type="entry name" value="PAS-assoc_C"/>
</dbReference>
<keyword evidence="10" id="KW-1185">Reference proteome</keyword>
<dbReference type="PANTHER" id="PTHR44936:SF10">
    <property type="entry name" value="SENSOR PROTEIN RSTB"/>
    <property type="match status" value="1"/>
</dbReference>
<dbReference type="SUPFAM" id="SSF55874">
    <property type="entry name" value="ATPase domain of HSP90 chaperone/DNA topoisomerase II/histidine kinase"/>
    <property type="match status" value="1"/>
</dbReference>
<dbReference type="PANTHER" id="PTHR44936">
    <property type="entry name" value="SENSOR PROTEIN CREC"/>
    <property type="match status" value="1"/>
</dbReference>
<dbReference type="STRING" id="1227453.C444_00140"/>
<dbReference type="eggNOG" id="arCOG02332">
    <property type="taxonomic scope" value="Archaea"/>
</dbReference>
<keyword evidence="4" id="KW-0547">Nucleotide-binding</keyword>
<keyword evidence="5 9" id="KW-0418">Kinase</keyword>
<dbReference type="Proteomes" id="UP000011524">
    <property type="component" value="Unassembled WGS sequence"/>
</dbReference>
<dbReference type="Gene3D" id="3.30.450.20">
    <property type="entry name" value="PAS domain"/>
    <property type="match status" value="1"/>
</dbReference>
<evidence type="ECO:0000256" key="5">
    <source>
        <dbReference type="ARBA" id="ARBA00022777"/>
    </source>
</evidence>
<dbReference type="PATRIC" id="fig|1227453.3.peg.28"/>
<dbReference type="PROSITE" id="PS50113">
    <property type="entry name" value="PAC"/>
    <property type="match status" value="1"/>
</dbReference>
<feature type="domain" description="PAC" evidence="8">
    <location>
        <begin position="197"/>
        <end position="250"/>
    </location>
</feature>
<evidence type="ECO:0000259" key="8">
    <source>
        <dbReference type="PROSITE" id="PS50113"/>
    </source>
</evidence>
<reference evidence="9 10" key="1">
    <citation type="journal article" date="2014" name="PLoS Genet.">
        <title>Phylogenetically driven sequencing of extremely halophilic archaea reveals strategies for static and dynamic osmo-response.</title>
        <authorList>
            <person name="Becker E.A."/>
            <person name="Seitzer P.M."/>
            <person name="Tritt A."/>
            <person name="Larsen D."/>
            <person name="Krusor M."/>
            <person name="Yao A.I."/>
            <person name="Wu D."/>
            <person name="Madern D."/>
            <person name="Eisen J.A."/>
            <person name="Darling A.E."/>
            <person name="Facciotti M.T."/>
        </authorList>
    </citation>
    <scope>NUCLEOTIDE SEQUENCE [LARGE SCALE GENOMIC DNA]</scope>
    <source>
        <strain evidence="10">ATCC 49778 / DSM 6131 / JCM 7785 / NBRC 101032 / NCIMB 13157 / TR-1</strain>
    </source>
</reference>
<sequence>MGSKPVLVVTTDGLDTVTLESALAGTQASITYLSDLTDLFDTLTYSAFHALVLPETADGQSGTDIAYGVRKLFPDLPVIVAGEDPAAVPDALDVTAVEPSAHLEDAVAAAVRDSLDAEPPAVAGRPPSPMETLLLSLFNELPDHLYAKDEQARHVLMGRGFNEPTDRLGLTDVEVPELADEHAKAALRDEMDVIEAETERIDVEEFLDLDATYVRTRKMPWYDAAGEIQGIVGHTQDITERRLREHAFRRQNERMVKVALVASHELRNELQIAYGRLEDLDDCDDTAAEIEESLSQISTIIDTVVELSTSDPNGPIQHDEIEQVPKQKHVWLSRLSREVWNTLAGSQASLTFDGDTRIVADQESTGLLLQILFQNALEHAGPSVTVTVGTTDDGFFVADDGPGIDVEPPERVFDAGHTAVAENTGFGLYVARRVAADQGWTLSMAESESGGARFDIGNVDCQE</sequence>
<dbReference type="InterPro" id="IPR003594">
    <property type="entry name" value="HATPase_dom"/>
</dbReference>
<protein>
    <recommendedName>
        <fullName evidence="2">histidine kinase</fullName>
        <ecNumber evidence="2">2.7.13.3</ecNumber>
    </recommendedName>
</protein>
<dbReference type="GO" id="GO:0004673">
    <property type="term" value="F:protein histidine kinase activity"/>
    <property type="evidence" value="ECO:0007669"/>
    <property type="project" value="UniProtKB-EC"/>
</dbReference>
<dbReference type="GO" id="GO:0005524">
    <property type="term" value="F:ATP binding"/>
    <property type="evidence" value="ECO:0007669"/>
    <property type="project" value="UniProtKB-KW"/>
</dbReference>
<name>M0LS98_HALJT</name>
<keyword evidence="3" id="KW-0808">Transferase</keyword>
<organism evidence="9 10">
    <name type="scientific">Haloarcula japonica (strain ATCC 49778 / DSM 6131 / JCM 7785 / NBRC 101032 / NCIMB 13157 / TR-1)</name>
    <dbReference type="NCBI Taxonomy" id="1227453"/>
    <lineage>
        <taxon>Archaea</taxon>
        <taxon>Methanobacteriati</taxon>
        <taxon>Methanobacteriota</taxon>
        <taxon>Stenosarchaea group</taxon>
        <taxon>Halobacteria</taxon>
        <taxon>Halobacteriales</taxon>
        <taxon>Haloarculaceae</taxon>
        <taxon>Haloarcula</taxon>
    </lineage>
</organism>
<dbReference type="InterPro" id="IPR036890">
    <property type="entry name" value="HATPase_C_sf"/>
</dbReference>
<dbReference type="Pfam" id="PF08448">
    <property type="entry name" value="PAS_4"/>
    <property type="match status" value="1"/>
</dbReference>
<dbReference type="OrthoDB" id="241213at2157"/>
<dbReference type="SMART" id="SM00387">
    <property type="entry name" value="HATPase_c"/>
    <property type="match status" value="1"/>
</dbReference>
<proteinExistence type="predicted"/>
<dbReference type="Gene3D" id="3.30.565.10">
    <property type="entry name" value="Histidine kinase-like ATPase, C-terminal domain"/>
    <property type="match status" value="1"/>
</dbReference>